<name>A0A2N9L7G4_9BACT</name>
<organism evidence="2 3">
    <name type="scientific">Candidatus Sulfuritelmatomonas gaucii</name>
    <dbReference type="NCBI Taxonomy" id="2043161"/>
    <lineage>
        <taxon>Bacteria</taxon>
        <taxon>Pseudomonadati</taxon>
        <taxon>Acidobacteriota</taxon>
        <taxon>Terriglobia</taxon>
        <taxon>Terriglobales</taxon>
        <taxon>Acidobacteriaceae</taxon>
        <taxon>Candidatus Sulfuritelmatomonas</taxon>
    </lineage>
</organism>
<gene>
    <name evidence="2" type="ORF">SBA5_220088</name>
</gene>
<accession>A0A2N9L7G4</accession>
<sequence>MTTTLNLTENPEVVEWPETHYVYVEKIGPFMDTAGPAWQTAHILVPAISEHNTVTKYMSLYQRGPQVYRAGFAFAEAPENLPAGLEYTHFHGGKYARFVLVGPYSDLAAASGRVFEIVAEKNISLRDDFCIENYVTDPRTTPEDQTTTHILVPTA</sequence>
<dbReference type="AlphaFoldDB" id="A0A2N9L7G4"/>
<dbReference type="OrthoDB" id="5337216at2"/>
<evidence type="ECO:0000313" key="3">
    <source>
        <dbReference type="Proteomes" id="UP000239735"/>
    </source>
</evidence>
<proteinExistence type="predicted"/>
<dbReference type="Pfam" id="PF06445">
    <property type="entry name" value="GyrI-like"/>
    <property type="match status" value="1"/>
</dbReference>
<dbReference type="EMBL" id="OKRB01000078">
    <property type="protein sequence ID" value="SPE19242.1"/>
    <property type="molecule type" value="Genomic_DNA"/>
</dbReference>
<dbReference type="Proteomes" id="UP000239735">
    <property type="component" value="Unassembled WGS sequence"/>
</dbReference>
<evidence type="ECO:0000259" key="1">
    <source>
        <dbReference type="SMART" id="SM00871"/>
    </source>
</evidence>
<dbReference type="InterPro" id="IPR011256">
    <property type="entry name" value="Reg_factor_effector_dom_sf"/>
</dbReference>
<dbReference type="SMART" id="SM00871">
    <property type="entry name" value="AraC_E_bind"/>
    <property type="match status" value="1"/>
</dbReference>
<dbReference type="Gene3D" id="3.20.80.10">
    <property type="entry name" value="Regulatory factor, effector binding domain"/>
    <property type="match status" value="1"/>
</dbReference>
<dbReference type="InterPro" id="IPR010499">
    <property type="entry name" value="AraC_E-bd"/>
</dbReference>
<feature type="domain" description="AraC effector-binding" evidence="1">
    <location>
        <begin position="9"/>
        <end position="155"/>
    </location>
</feature>
<reference evidence="3" key="1">
    <citation type="submission" date="2018-02" db="EMBL/GenBank/DDBJ databases">
        <authorList>
            <person name="Hausmann B."/>
        </authorList>
    </citation>
    <scope>NUCLEOTIDE SEQUENCE [LARGE SCALE GENOMIC DNA]</scope>
    <source>
        <strain evidence="3">Peat soil MAG SbA5</strain>
    </source>
</reference>
<dbReference type="InterPro" id="IPR029442">
    <property type="entry name" value="GyrI-like"/>
</dbReference>
<evidence type="ECO:0000313" key="2">
    <source>
        <dbReference type="EMBL" id="SPE19242.1"/>
    </source>
</evidence>
<dbReference type="SUPFAM" id="SSF55136">
    <property type="entry name" value="Probable bacterial effector-binding domain"/>
    <property type="match status" value="1"/>
</dbReference>
<protein>
    <recommendedName>
        <fullName evidence="1">AraC effector-binding domain-containing protein</fullName>
    </recommendedName>
</protein>